<proteinExistence type="predicted"/>
<feature type="region of interest" description="Disordered" evidence="1">
    <location>
        <begin position="97"/>
        <end position="164"/>
    </location>
</feature>
<organism evidence="3 4">
    <name type="scientific">Colletotrichum phormii</name>
    <dbReference type="NCBI Taxonomy" id="359342"/>
    <lineage>
        <taxon>Eukaryota</taxon>
        <taxon>Fungi</taxon>
        <taxon>Dikarya</taxon>
        <taxon>Ascomycota</taxon>
        <taxon>Pezizomycotina</taxon>
        <taxon>Sordariomycetes</taxon>
        <taxon>Hypocreomycetidae</taxon>
        <taxon>Glomerellales</taxon>
        <taxon>Glomerellaceae</taxon>
        <taxon>Colletotrichum</taxon>
        <taxon>Colletotrichum acutatum species complex</taxon>
    </lineage>
</organism>
<evidence type="ECO:0000256" key="1">
    <source>
        <dbReference type="SAM" id="MobiDB-lite"/>
    </source>
</evidence>
<reference evidence="3" key="1">
    <citation type="submission" date="2021-06" db="EMBL/GenBank/DDBJ databases">
        <title>Comparative genomics, transcriptomics and evolutionary studies reveal genomic signatures of adaptation to plant cell wall in hemibiotrophic fungi.</title>
        <authorList>
            <consortium name="DOE Joint Genome Institute"/>
            <person name="Baroncelli R."/>
            <person name="Diaz J.F."/>
            <person name="Benocci T."/>
            <person name="Peng M."/>
            <person name="Battaglia E."/>
            <person name="Haridas S."/>
            <person name="Andreopoulos W."/>
            <person name="Labutti K."/>
            <person name="Pangilinan J."/>
            <person name="Floch G.L."/>
            <person name="Makela M.R."/>
            <person name="Henrissat B."/>
            <person name="Grigoriev I.V."/>
            <person name="Crouch J.A."/>
            <person name="De Vries R.P."/>
            <person name="Sukno S.A."/>
            <person name="Thon M.R."/>
        </authorList>
    </citation>
    <scope>NUCLEOTIDE SEQUENCE</scope>
    <source>
        <strain evidence="3">CBS 102054</strain>
    </source>
</reference>
<dbReference type="AlphaFoldDB" id="A0AAI9ZFW3"/>
<keyword evidence="2" id="KW-1133">Transmembrane helix</keyword>
<dbReference type="RefSeq" id="XP_060439808.1">
    <property type="nucleotide sequence ID" value="XM_060591355.1"/>
</dbReference>
<dbReference type="Proteomes" id="UP001243989">
    <property type="component" value="Unassembled WGS sequence"/>
</dbReference>
<sequence>MTTRFRHFLGKYKSRFRYYLANSVNLRQIVQLILILISLTAIVGPIVLLIFEYKKNPSVRLIIFGFLSAAIATFFSTCIALWWWRFTHPPRDDDQQVIPWSRSGSESSTIGPTRVRVATGPSDAQHENLPMTPISEQSPSSMPAEANTGAPVAEENNATTPSEGWVSRLRKFVLSGSSRTKVQQGSAAA</sequence>
<evidence type="ECO:0000313" key="4">
    <source>
        <dbReference type="Proteomes" id="UP001243989"/>
    </source>
</evidence>
<evidence type="ECO:0000256" key="2">
    <source>
        <dbReference type="SAM" id="Phobius"/>
    </source>
</evidence>
<gene>
    <name evidence="3" type="ORF">BDP81DRAFT_438878</name>
</gene>
<keyword evidence="2" id="KW-0812">Transmembrane</keyword>
<keyword evidence="4" id="KW-1185">Reference proteome</keyword>
<keyword evidence="2" id="KW-0472">Membrane</keyword>
<feature type="compositionally biased region" description="Polar residues" evidence="1">
    <location>
        <begin position="102"/>
        <end position="111"/>
    </location>
</feature>
<accession>A0AAI9ZFW3</accession>
<name>A0AAI9ZFW3_9PEZI</name>
<dbReference type="GeneID" id="85476217"/>
<protein>
    <submittedName>
        <fullName evidence="3">Uncharacterized protein</fullName>
    </submittedName>
</protein>
<evidence type="ECO:0000313" key="3">
    <source>
        <dbReference type="EMBL" id="KAK1623813.1"/>
    </source>
</evidence>
<comment type="caution">
    <text evidence="3">The sequence shown here is derived from an EMBL/GenBank/DDBJ whole genome shotgun (WGS) entry which is preliminary data.</text>
</comment>
<feature type="transmembrane region" description="Helical" evidence="2">
    <location>
        <begin position="29"/>
        <end position="51"/>
    </location>
</feature>
<dbReference type="EMBL" id="JAHMHQ010000027">
    <property type="protein sequence ID" value="KAK1623813.1"/>
    <property type="molecule type" value="Genomic_DNA"/>
</dbReference>
<feature type="transmembrane region" description="Helical" evidence="2">
    <location>
        <begin position="63"/>
        <end position="84"/>
    </location>
</feature>